<reference evidence="4" key="1">
    <citation type="submission" date="2017-02" db="EMBL/GenBank/DDBJ databases">
        <authorList>
            <person name="Daims H."/>
        </authorList>
    </citation>
    <scope>NUCLEOTIDE SEQUENCE [LARGE SCALE GENOMIC DNA]</scope>
</reference>
<dbReference type="PIRSF" id="PIRSF026508">
    <property type="entry name" value="TelA"/>
    <property type="match status" value="1"/>
</dbReference>
<evidence type="ECO:0000256" key="1">
    <source>
        <dbReference type="ARBA" id="ARBA00005541"/>
    </source>
</evidence>
<evidence type="ECO:0000256" key="2">
    <source>
        <dbReference type="PIRNR" id="PIRNR026508"/>
    </source>
</evidence>
<evidence type="ECO:0000313" key="4">
    <source>
        <dbReference type="Proteomes" id="UP000195667"/>
    </source>
</evidence>
<dbReference type="InterPro" id="IPR008863">
    <property type="entry name" value="Toxic_anion-R_TelA"/>
</dbReference>
<gene>
    <name evidence="3" type="ORF">CRENPOLYSF1_310014</name>
</gene>
<keyword evidence="4" id="KW-1185">Reference proteome</keyword>
<dbReference type="AlphaFoldDB" id="A0A1R4H8U7"/>
<accession>A0A1R4H8U7</accession>
<evidence type="ECO:0000313" key="3">
    <source>
        <dbReference type="EMBL" id="SJM92662.1"/>
    </source>
</evidence>
<sequence length="407" mass="44908">MNEEQLNQLDATTTIHETATTVVAPVQNKVLTDNLSDAAIPPAPVTAANPVITPPTEVGKLMTEINLEDSQTILHFGSKAQEQLTTISDKMLDGVKNKDLGSAGSDLNAMVAIIRGFDIEGLNPNQKPGFFDRLLGKAKPVAKFIQKYEDVRKQIDSITDALEIHKTTLLTDIASLDRLYNANLDFFQTLENYIKAGDEKLKELDNQTIPNKLIQAEANEQTLAAQELRDLRSARDELDRRVHDLRLTRQVAMQGLPGIRLIQENDKSLINKINSTLVNTIPLWRQQLATAVTIYRSAQAADTVKAATDLTNDLLKSNAENLKQANAETRKQLERGVFDIETIKQANTLLIETLEESLAIAEDGKKARAQAVIELQTCEAALRKTLSAAKAMRPTPTTLTEPVTTQQ</sequence>
<proteinExistence type="inferred from homology"/>
<dbReference type="OrthoDB" id="9768858at2"/>
<comment type="similarity">
    <text evidence="1 2">Belongs to the TelA family.</text>
</comment>
<protein>
    <submittedName>
        <fullName evidence="3">Toxic anion resistance family protein</fullName>
    </submittedName>
</protein>
<organism evidence="3 4">
    <name type="scientific">Crenothrix polyspora</name>
    <dbReference type="NCBI Taxonomy" id="360316"/>
    <lineage>
        <taxon>Bacteria</taxon>
        <taxon>Pseudomonadati</taxon>
        <taxon>Pseudomonadota</taxon>
        <taxon>Gammaproteobacteria</taxon>
        <taxon>Methylococcales</taxon>
        <taxon>Crenotrichaceae</taxon>
        <taxon>Crenothrix</taxon>
    </lineage>
</organism>
<name>A0A1R4H8U7_9GAMM</name>
<dbReference type="PANTHER" id="PTHR38432">
    <property type="entry name" value="TELA-LIKE PROTEIN SAOUHSC_01408"/>
    <property type="match status" value="1"/>
</dbReference>
<dbReference type="PANTHER" id="PTHR38432:SF1">
    <property type="entry name" value="TELA-LIKE PROTEIN SAOUHSC_01408"/>
    <property type="match status" value="1"/>
</dbReference>
<dbReference type="Pfam" id="PF05816">
    <property type="entry name" value="TelA"/>
    <property type="match status" value="1"/>
</dbReference>
<dbReference type="Proteomes" id="UP000195667">
    <property type="component" value="Unassembled WGS sequence"/>
</dbReference>
<dbReference type="EMBL" id="FUKI01000106">
    <property type="protein sequence ID" value="SJM92662.1"/>
    <property type="molecule type" value="Genomic_DNA"/>
</dbReference>